<proteinExistence type="predicted"/>
<evidence type="ECO:0000313" key="1">
    <source>
        <dbReference type="EMBL" id="TWT62832.1"/>
    </source>
</evidence>
<keyword evidence="2" id="KW-1185">Reference proteome</keyword>
<dbReference type="AlphaFoldDB" id="A0A5C5XM72"/>
<sequence>MEMITQNHIYLSKRLRVLLPVGHGENTPECVATAVKNLMALGFGLKETLIERLRTLDDAQISAWYQSVLPILQEMVGAHRKFTPMYPNFPHQVMEASEAELFFNAMTHYFGFHLSDALGDPNLVVLPNYDKEDRPSLEEFHELRWIDLGSEDDFNSIFTKLVAANGSLSETDKEILGWFVNNRDVETLLPPQIPQKETLATLIALMDDKELLVGHIKTATDVLRVAVAMSGGDVSLAEPSKFRSFSKRERRFLLDCLEHSGNSCTEDMLRWKERWVRLGERLHPGDFKRRFPLSLTAFGILRNNLPYKTYNAKVERSIIDGDTTEALILLSQRPGEFARRLDHLLRECSESAKVLQSFMKVADQVSTPVLLQAWGHFRGRDAINHRAFFPKGNAAKVQLTDKPLPQLPEETIQAVANGIRQVLVQRFSKLPSLGHCFIDARLKQQIVPFSQRSASRALNTVARGSWFNLPDGDTVRFFCWWKNINSSDDWQSRGLPQE</sequence>
<comment type="caution">
    <text evidence="1">The sequence shown here is derived from an EMBL/GenBank/DDBJ whole genome shotgun (WGS) entry which is preliminary data.</text>
</comment>
<accession>A0A5C5XM72</accession>
<protein>
    <submittedName>
        <fullName evidence="1">Uncharacterized protein</fullName>
    </submittedName>
</protein>
<organism evidence="1 2">
    <name type="scientific">Rubinisphaera italica</name>
    <dbReference type="NCBI Taxonomy" id="2527969"/>
    <lineage>
        <taxon>Bacteria</taxon>
        <taxon>Pseudomonadati</taxon>
        <taxon>Planctomycetota</taxon>
        <taxon>Planctomycetia</taxon>
        <taxon>Planctomycetales</taxon>
        <taxon>Planctomycetaceae</taxon>
        <taxon>Rubinisphaera</taxon>
    </lineage>
</organism>
<evidence type="ECO:0000313" key="2">
    <source>
        <dbReference type="Proteomes" id="UP000316095"/>
    </source>
</evidence>
<dbReference type="EMBL" id="SJPG01000001">
    <property type="protein sequence ID" value="TWT62832.1"/>
    <property type="molecule type" value="Genomic_DNA"/>
</dbReference>
<reference evidence="1 2" key="1">
    <citation type="submission" date="2019-02" db="EMBL/GenBank/DDBJ databases">
        <title>Deep-cultivation of Planctomycetes and their phenomic and genomic characterization uncovers novel biology.</title>
        <authorList>
            <person name="Wiegand S."/>
            <person name="Jogler M."/>
            <person name="Boedeker C."/>
            <person name="Pinto D."/>
            <person name="Vollmers J."/>
            <person name="Rivas-Marin E."/>
            <person name="Kohn T."/>
            <person name="Peeters S.H."/>
            <person name="Heuer A."/>
            <person name="Rast P."/>
            <person name="Oberbeckmann S."/>
            <person name="Bunk B."/>
            <person name="Jeske O."/>
            <person name="Meyerdierks A."/>
            <person name="Storesund J.E."/>
            <person name="Kallscheuer N."/>
            <person name="Luecker S."/>
            <person name="Lage O.M."/>
            <person name="Pohl T."/>
            <person name="Merkel B.J."/>
            <person name="Hornburger P."/>
            <person name="Mueller R.-W."/>
            <person name="Bruemmer F."/>
            <person name="Labrenz M."/>
            <person name="Spormann A.M."/>
            <person name="Op Den Camp H."/>
            <person name="Overmann J."/>
            <person name="Amann R."/>
            <person name="Jetten M.S.M."/>
            <person name="Mascher T."/>
            <person name="Medema M.H."/>
            <person name="Devos D.P."/>
            <person name="Kaster A.-K."/>
            <person name="Ovreas L."/>
            <person name="Rohde M."/>
            <person name="Galperin M.Y."/>
            <person name="Jogler C."/>
        </authorList>
    </citation>
    <scope>NUCLEOTIDE SEQUENCE [LARGE SCALE GENOMIC DNA]</scope>
    <source>
        <strain evidence="1 2">Pan54</strain>
    </source>
</reference>
<dbReference type="Proteomes" id="UP000316095">
    <property type="component" value="Unassembled WGS sequence"/>
</dbReference>
<name>A0A5C5XM72_9PLAN</name>
<gene>
    <name evidence="1" type="ORF">Pan54_35780</name>
</gene>